<keyword evidence="2" id="KW-1185">Reference proteome</keyword>
<comment type="caution">
    <text evidence="1">The sequence shown here is derived from an EMBL/GenBank/DDBJ whole genome shotgun (WGS) entry which is preliminary data.</text>
</comment>
<evidence type="ECO:0008006" key="3">
    <source>
        <dbReference type="Google" id="ProtNLM"/>
    </source>
</evidence>
<dbReference type="AlphaFoldDB" id="A0A1B8QJI8"/>
<dbReference type="RefSeq" id="WP_067335191.1">
    <property type="nucleotide sequence ID" value="NZ_LZNA01000017.1"/>
</dbReference>
<name>A0A1B8QJI8_9GAMM</name>
<sequence length="247" mass="27523">MISPTAHILASVCQHAHDAVFGNADLVVPLHAFADTPAQSDLAPIWAAITIVPTGDHLPDATLLGISYFIPRFDWLAPARWQASATDSAAAFQPLPRVPDECLWQANCLECFFAWAEDSRYVEINISADANNARFNAYQFIDYRTPNTLPPPTTQQFVVQSIVADSIDKQFKKDKQFADFYVRHVAVCLADGAHELTAFVPKLIQPCAILYRSTNNQTDQADHAVFFAPQHTTPPDFHHQPVWQILP</sequence>
<organism evidence="1 2">
    <name type="scientific">Faucicola atlantae</name>
    <dbReference type="NCBI Taxonomy" id="34059"/>
    <lineage>
        <taxon>Bacteria</taxon>
        <taxon>Pseudomonadati</taxon>
        <taxon>Pseudomonadota</taxon>
        <taxon>Gammaproteobacteria</taxon>
        <taxon>Moraxellales</taxon>
        <taxon>Moraxellaceae</taxon>
        <taxon>Faucicola</taxon>
    </lineage>
</organism>
<dbReference type="EMBL" id="LZNA01000017">
    <property type="protein sequence ID" value="OBX83648.1"/>
    <property type="molecule type" value="Genomic_DNA"/>
</dbReference>
<dbReference type="Gene3D" id="2.60.40.1190">
    <property type="match status" value="1"/>
</dbReference>
<evidence type="ECO:0000313" key="2">
    <source>
        <dbReference type="Proteomes" id="UP000092616"/>
    </source>
</evidence>
<protein>
    <recommendedName>
        <fullName evidence="3">Carbohydrate-binding domain-containing protein</fullName>
    </recommendedName>
</protein>
<evidence type="ECO:0000313" key="1">
    <source>
        <dbReference type="EMBL" id="OBX83648.1"/>
    </source>
</evidence>
<proteinExistence type="predicted"/>
<reference evidence="1 2" key="1">
    <citation type="submission" date="2016-06" db="EMBL/GenBank/DDBJ databases">
        <title>Draft genome of Moraxella atlantae CCUG 59586.</title>
        <authorList>
            <person name="Salva-Serra F."/>
            <person name="Engstrom-Jakobsson H."/>
            <person name="Thorell K."/>
            <person name="Gonzales-Siles L."/>
            <person name="Karlsson R."/>
            <person name="Boulund F."/>
            <person name="Engstrand L."/>
            <person name="Kristiansson E."/>
            <person name="Moore E."/>
        </authorList>
    </citation>
    <scope>NUCLEOTIDE SEQUENCE [LARGE SCALE GENOMIC DNA]</scope>
    <source>
        <strain evidence="1 2">CCUG 59586</strain>
    </source>
</reference>
<gene>
    <name evidence="1" type="ORF">A9306_05130</name>
</gene>
<accession>A0A1B8QJI8</accession>
<dbReference type="Proteomes" id="UP000092616">
    <property type="component" value="Unassembled WGS sequence"/>
</dbReference>